<dbReference type="Proteomes" id="UP000182841">
    <property type="component" value="Unassembled WGS sequence"/>
</dbReference>
<dbReference type="AlphaFoldDB" id="A0A1H9QQV0"/>
<name>A0A1H9QQV0_9ACTN</name>
<proteinExistence type="predicted"/>
<accession>A0A1H9QQV0</accession>
<reference evidence="2" key="1">
    <citation type="submission" date="2016-10" db="EMBL/GenBank/DDBJ databases">
        <authorList>
            <person name="Varghese N."/>
            <person name="Submissions S."/>
        </authorList>
    </citation>
    <scope>NUCLEOTIDE SEQUENCE [LARGE SCALE GENOMIC DNA]</scope>
    <source>
        <strain evidence="2">CGMCC 4.6825</strain>
    </source>
</reference>
<evidence type="ECO:0000313" key="1">
    <source>
        <dbReference type="EMBL" id="SER62790.1"/>
    </source>
</evidence>
<protein>
    <submittedName>
        <fullName evidence="1">Uncharacterized protein</fullName>
    </submittedName>
</protein>
<sequence>MSLLPVSAEPAFLSVFAGADIAATARLNWLSGRPAAAL</sequence>
<organism evidence="1 2">
    <name type="scientific">Streptomyces qinglanensis</name>
    <dbReference type="NCBI Taxonomy" id="943816"/>
    <lineage>
        <taxon>Bacteria</taxon>
        <taxon>Bacillati</taxon>
        <taxon>Actinomycetota</taxon>
        <taxon>Actinomycetes</taxon>
        <taxon>Kitasatosporales</taxon>
        <taxon>Streptomycetaceae</taxon>
        <taxon>Streptomyces</taxon>
    </lineage>
</organism>
<keyword evidence="2" id="KW-1185">Reference proteome</keyword>
<evidence type="ECO:0000313" key="2">
    <source>
        <dbReference type="Proteomes" id="UP000182841"/>
    </source>
</evidence>
<dbReference type="EMBL" id="FOGO01000003">
    <property type="protein sequence ID" value="SER62790.1"/>
    <property type="molecule type" value="Genomic_DNA"/>
</dbReference>
<gene>
    <name evidence="1" type="ORF">SAMN05421870_10355</name>
</gene>